<feature type="domain" description="HTH araC/xylS-type" evidence="5">
    <location>
        <begin position="266"/>
        <end position="366"/>
    </location>
</feature>
<keyword evidence="7" id="KW-1185">Reference proteome</keyword>
<feature type="transmembrane region" description="Helical" evidence="4">
    <location>
        <begin position="97"/>
        <end position="117"/>
    </location>
</feature>
<dbReference type="Proteomes" id="UP001500359">
    <property type="component" value="Unassembled WGS sequence"/>
</dbReference>
<evidence type="ECO:0000256" key="2">
    <source>
        <dbReference type="ARBA" id="ARBA00023125"/>
    </source>
</evidence>
<gene>
    <name evidence="6" type="ORF">GCM10009114_09390</name>
</gene>
<dbReference type="EMBL" id="BAAAFD010000002">
    <property type="protein sequence ID" value="GAA0854263.1"/>
    <property type="molecule type" value="Genomic_DNA"/>
</dbReference>
<keyword evidence="4" id="KW-1133">Transmembrane helix</keyword>
<organism evidence="6 7">
    <name type="scientific">Aliiglaciecola litoralis</name>
    <dbReference type="NCBI Taxonomy" id="582857"/>
    <lineage>
        <taxon>Bacteria</taxon>
        <taxon>Pseudomonadati</taxon>
        <taxon>Pseudomonadota</taxon>
        <taxon>Gammaproteobacteria</taxon>
        <taxon>Alteromonadales</taxon>
        <taxon>Alteromonadaceae</taxon>
        <taxon>Aliiglaciecola</taxon>
    </lineage>
</organism>
<keyword evidence="2" id="KW-0238">DNA-binding</keyword>
<dbReference type="PANTHER" id="PTHR43280">
    <property type="entry name" value="ARAC-FAMILY TRANSCRIPTIONAL REGULATOR"/>
    <property type="match status" value="1"/>
</dbReference>
<dbReference type="PANTHER" id="PTHR43280:SF2">
    <property type="entry name" value="HTH-TYPE TRANSCRIPTIONAL REGULATOR EXSA"/>
    <property type="match status" value="1"/>
</dbReference>
<feature type="transmembrane region" description="Helical" evidence="4">
    <location>
        <begin position="62"/>
        <end position="85"/>
    </location>
</feature>
<evidence type="ECO:0000256" key="4">
    <source>
        <dbReference type="SAM" id="Phobius"/>
    </source>
</evidence>
<evidence type="ECO:0000256" key="3">
    <source>
        <dbReference type="ARBA" id="ARBA00023163"/>
    </source>
</evidence>
<keyword evidence="1" id="KW-0805">Transcription regulation</keyword>
<feature type="transmembrane region" description="Helical" evidence="4">
    <location>
        <begin position="34"/>
        <end position="50"/>
    </location>
</feature>
<keyword evidence="4" id="KW-0472">Membrane</keyword>
<keyword evidence="4" id="KW-0812">Transmembrane</keyword>
<proteinExistence type="predicted"/>
<dbReference type="InterPro" id="IPR009057">
    <property type="entry name" value="Homeodomain-like_sf"/>
</dbReference>
<dbReference type="RefSeq" id="WP_343857028.1">
    <property type="nucleotide sequence ID" value="NZ_BAAAFD010000002.1"/>
</dbReference>
<dbReference type="Gene3D" id="1.10.10.60">
    <property type="entry name" value="Homeodomain-like"/>
    <property type="match status" value="1"/>
</dbReference>
<evidence type="ECO:0000256" key="1">
    <source>
        <dbReference type="ARBA" id="ARBA00023015"/>
    </source>
</evidence>
<feature type="transmembrane region" description="Helical" evidence="4">
    <location>
        <begin position="188"/>
        <end position="209"/>
    </location>
</feature>
<protein>
    <recommendedName>
        <fullName evidence="5">HTH araC/xylS-type domain-containing protein</fullName>
    </recommendedName>
</protein>
<dbReference type="Pfam" id="PF12833">
    <property type="entry name" value="HTH_18"/>
    <property type="match status" value="1"/>
</dbReference>
<comment type="caution">
    <text evidence="6">The sequence shown here is derived from an EMBL/GenBank/DDBJ whole genome shotgun (WGS) entry which is preliminary data.</text>
</comment>
<feature type="transmembrane region" description="Helical" evidence="4">
    <location>
        <begin position="137"/>
        <end position="156"/>
    </location>
</feature>
<sequence>MDEASLYQISISTLLVGWFIALILVWVRYDRLKHGKLLLTAILLWPLMLTDEWLKLSQMHDGLSFLIGTTQFVPVIIAATLLLSIRQLTIKKYANNGMLFFIPALLLAAGQWPLLMLPEETKIAFLYSPPAGDILTNWPYIAPYLFGAFVMLSYAVHSAEYLSSYHFYLSDQVVDIDMYQFRIANNGCYVLIFVAMLNLLILGLVIFNWQPFSQWQQVLNISNAGALLFLMLILLEKRRISPTPFTEAEFDKNAFTEEQLRATLKQAEQAIIKYKAYKRKGLRIEQVCHVAELNPAALALATRFILKRNFRAFIYHYRLEYAKKVLMRTDQKVTSVAKRLGFNSEKYLSNMFIKYIHMMSRKEQQKPNQP</sequence>
<dbReference type="InterPro" id="IPR018060">
    <property type="entry name" value="HTH_AraC"/>
</dbReference>
<dbReference type="SUPFAM" id="SSF46689">
    <property type="entry name" value="Homeodomain-like"/>
    <property type="match status" value="1"/>
</dbReference>
<feature type="transmembrane region" description="Helical" evidence="4">
    <location>
        <begin position="215"/>
        <end position="235"/>
    </location>
</feature>
<evidence type="ECO:0000313" key="7">
    <source>
        <dbReference type="Proteomes" id="UP001500359"/>
    </source>
</evidence>
<evidence type="ECO:0000259" key="5">
    <source>
        <dbReference type="PROSITE" id="PS01124"/>
    </source>
</evidence>
<name>A0ABP3WNV9_9ALTE</name>
<dbReference type="PROSITE" id="PS01124">
    <property type="entry name" value="HTH_ARAC_FAMILY_2"/>
    <property type="match status" value="1"/>
</dbReference>
<feature type="transmembrane region" description="Helical" evidence="4">
    <location>
        <begin position="6"/>
        <end position="27"/>
    </location>
</feature>
<evidence type="ECO:0000313" key="6">
    <source>
        <dbReference type="EMBL" id="GAA0854263.1"/>
    </source>
</evidence>
<dbReference type="SMART" id="SM00342">
    <property type="entry name" value="HTH_ARAC"/>
    <property type="match status" value="1"/>
</dbReference>
<keyword evidence="3" id="KW-0804">Transcription</keyword>
<accession>A0ABP3WNV9</accession>
<reference evidence="7" key="1">
    <citation type="journal article" date="2019" name="Int. J. Syst. Evol. Microbiol.">
        <title>The Global Catalogue of Microorganisms (GCM) 10K type strain sequencing project: providing services to taxonomists for standard genome sequencing and annotation.</title>
        <authorList>
            <consortium name="The Broad Institute Genomics Platform"/>
            <consortium name="The Broad Institute Genome Sequencing Center for Infectious Disease"/>
            <person name="Wu L."/>
            <person name="Ma J."/>
        </authorList>
    </citation>
    <scope>NUCLEOTIDE SEQUENCE [LARGE SCALE GENOMIC DNA]</scope>
    <source>
        <strain evidence="7">JCM 15896</strain>
    </source>
</reference>